<dbReference type="EMBL" id="GBXM01092660">
    <property type="protein sequence ID" value="JAH15917.1"/>
    <property type="molecule type" value="Transcribed_RNA"/>
</dbReference>
<dbReference type="AlphaFoldDB" id="A0A0E9QHF2"/>
<protein>
    <submittedName>
        <fullName evidence="1">Uncharacterized protein</fullName>
    </submittedName>
</protein>
<name>A0A0E9QHF2_ANGAN</name>
<evidence type="ECO:0000313" key="1">
    <source>
        <dbReference type="EMBL" id="JAH15917.1"/>
    </source>
</evidence>
<proteinExistence type="predicted"/>
<reference evidence="1" key="1">
    <citation type="submission" date="2014-11" db="EMBL/GenBank/DDBJ databases">
        <authorList>
            <person name="Amaro Gonzalez C."/>
        </authorList>
    </citation>
    <scope>NUCLEOTIDE SEQUENCE</scope>
</reference>
<sequence length="32" mass="3901">MWSFYPDFIEFLSLPLFHPDYNEVLCMQSFSP</sequence>
<reference evidence="1" key="2">
    <citation type="journal article" date="2015" name="Fish Shellfish Immunol.">
        <title>Early steps in the European eel (Anguilla anguilla)-Vibrio vulnificus interaction in the gills: Role of the RtxA13 toxin.</title>
        <authorList>
            <person name="Callol A."/>
            <person name="Pajuelo D."/>
            <person name="Ebbesson L."/>
            <person name="Teles M."/>
            <person name="MacKenzie S."/>
            <person name="Amaro C."/>
        </authorList>
    </citation>
    <scope>NUCLEOTIDE SEQUENCE</scope>
</reference>
<organism evidence="1">
    <name type="scientific">Anguilla anguilla</name>
    <name type="common">European freshwater eel</name>
    <name type="synonym">Muraena anguilla</name>
    <dbReference type="NCBI Taxonomy" id="7936"/>
    <lineage>
        <taxon>Eukaryota</taxon>
        <taxon>Metazoa</taxon>
        <taxon>Chordata</taxon>
        <taxon>Craniata</taxon>
        <taxon>Vertebrata</taxon>
        <taxon>Euteleostomi</taxon>
        <taxon>Actinopterygii</taxon>
        <taxon>Neopterygii</taxon>
        <taxon>Teleostei</taxon>
        <taxon>Anguilliformes</taxon>
        <taxon>Anguillidae</taxon>
        <taxon>Anguilla</taxon>
    </lineage>
</organism>
<accession>A0A0E9QHF2</accession>